<feature type="signal peptide" evidence="2">
    <location>
        <begin position="1"/>
        <end position="26"/>
    </location>
</feature>
<name>A0A6P4YX36_BRABE</name>
<feature type="compositionally biased region" description="Low complexity" evidence="1">
    <location>
        <begin position="84"/>
        <end position="103"/>
    </location>
</feature>
<sequence length="122" mass="13407">MKTTKMLMTCRWVLLLVVLERTVLEAAPAGRVTRSEEDAPTSTSARQAARRRHNCMPPWSRQCQTSDLIIFKRSLEEQDLPRIAAVSSDSNSNAAAVSSEADSTNSSVESSGRQENTPASLR</sequence>
<feature type="region of interest" description="Disordered" evidence="1">
    <location>
        <begin position="27"/>
        <end position="59"/>
    </location>
</feature>
<feature type="region of interest" description="Disordered" evidence="1">
    <location>
        <begin position="83"/>
        <end position="122"/>
    </location>
</feature>
<dbReference type="AlphaFoldDB" id="A0A6P4YX36"/>
<dbReference type="OrthoDB" id="10414424at2759"/>
<keyword evidence="2" id="KW-0732">Signal</keyword>
<feature type="chain" id="PRO_5027678747" evidence="2">
    <location>
        <begin position="27"/>
        <end position="122"/>
    </location>
</feature>
<evidence type="ECO:0000313" key="4">
    <source>
        <dbReference type="RefSeq" id="XP_019628858.1"/>
    </source>
</evidence>
<dbReference type="Proteomes" id="UP000515135">
    <property type="component" value="Unplaced"/>
</dbReference>
<dbReference type="GeneID" id="109473439"/>
<accession>A0A6P4YX36</accession>
<protein>
    <submittedName>
        <fullName evidence="4">Uncharacterized protein LOC109473439</fullName>
    </submittedName>
</protein>
<proteinExistence type="predicted"/>
<organism evidence="3 4">
    <name type="scientific">Branchiostoma belcheri</name>
    <name type="common">Amphioxus</name>
    <dbReference type="NCBI Taxonomy" id="7741"/>
    <lineage>
        <taxon>Eukaryota</taxon>
        <taxon>Metazoa</taxon>
        <taxon>Chordata</taxon>
        <taxon>Cephalochordata</taxon>
        <taxon>Leptocardii</taxon>
        <taxon>Amphioxiformes</taxon>
        <taxon>Branchiostomatidae</taxon>
        <taxon>Branchiostoma</taxon>
    </lineage>
</organism>
<evidence type="ECO:0000313" key="3">
    <source>
        <dbReference type="Proteomes" id="UP000515135"/>
    </source>
</evidence>
<evidence type="ECO:0000256" key="1">
    <source>
        <dbReference type="SAM" id="MobiDB-lite"/>
    </source>
</evidence>
<evidence type="ECO:0000256" key="2">
    <source>
        <dbReference type="SAM" id="SignalP"/>
    </source>
</evidence>
<dbReference type="KEGG" id="bbel:109473439"/>
<keyword evidence="3" id="KW-1185">Reference proteome</keyword>
<reference evidence="4" key="1">
    <citation type="submission" date="2025-08" db="UniProtKB">
        <authorList>
            <consortium name="RefSeq"/>
        </authorList>
    </citation>
    <scope>IDENTIFICATION</scope>
    <source>
        <tissue evidence="4">Gonad</tissue>
    </source>
</reference>
<dbReference type="RefSeq" id="XP_019628858.1">
    <property type="nucleotide sequence ID" value="XM_019773299.1"/>
</dbReference>
<gene>
    <name evidence="4" type="primary">LOC109473439</name>
</gene>
<feature type="compositionally biased region" description="Polar residues" evidence="1">
    <location>
        <begin position="104"/>
        <end position="122"/>
    </location>
</feature>